<comment type="caution">
    <text evidence="1">The sequence shown here is derived from an EMBL/GenBank/DDBJ whole genome shotgun (WGS) entry which is preliminary data.</text>
</comment>
<accession>A0ABU1NDM6</accession>
<sequence length="597" mass="64538">MQVYGDAVRCERACDVGERLEAMLREADALPHGLQRHQQLVAALIEAGELAQALEDGAQAQPPPLPATAARSAMVLVHALARSCARSWRSAFADGGAVPFEALAACRTRLPPIDLVLRCPEGYAFYALYPEGHFEAARALSRDRPWRVIGVRSIGTSLAAMVSVGLGAGPPDTVRPQGHPFERRMAGGPSLAGVHAMDCAVVDEGPGLSGSSMAAVAHWLLAAGACPQRLHFFPSHAAGPGPAASPETRRVWSVARVHLHSFESLVLHSATPGHRLENWFAPLLGALREPLHALGGGAWRAWHRLDGQEGPPVHAAQERRKYLARTDSGLWLLKFVGLGRRGECRFARARELARAGFVPEVAGYRHGFMAERWRGDLAPLQSEACARWPMLPQRMGEYLGFRARHFAAPDASGATLHRLFDAARANTGEALGPAWAEAWSRWQPALEPLERLVRRVETDNRMHAWEWLAGDGLLLKTDAVDHHAGHDLVGCQDIAWDVVGAAVEFGLSAPQAHHVAQVCARVSGQPVHARLLWLLHPCYLAFQLGYYRMALAAGPGAEEIPRLTRAAERYASALREVLASDADTWDGAGAAGGRDAA</sequence>
<dbReference type="Proteomes" id="UP001184230">
    <property type="component" value="Unassembled WGS sequence"/>
</dbReference>
<dbReference type="RefSeq" id="WP_309901689.1">
    <property type="nucleotide sequence ID" value="NZ_JAVDRF010000004.1"/>
</dbReference>
<organism evidence="1 2">
    <name type="scientific">Variovorax soli</name>
    <dbReference type="NCBI Taxonomy" id="376815"/>
    <lineage>
        <taxon>Bacteria</taxon>
        <taxon>Pseudomonadati</taxon>
        <taxon>Pseudomonadota</taxon>
        <taxon>Betaproteobacteria</taxon>
        <taxon>Burkholderiales</taxon>
        <taxon>Comamonadaceae</taxon>
        <taxon>Variovorax</taxon>
    </lineage>
</organism>
<dbReference type="EMBL" id="JAVDRF010000004">
    <property type="protein sequence ID" value="MDR6536562.1"/>
    <property type="molecule type" value="Genomic_DNA"/>
</dbReference>
<keyword evidence="2" id="KW-1185">Reference proteome</keyword>
<evidence type="ECO:0000313" key="2">
    <source>
        <dbReference type="Proteomes" id="UP001184230"/>
    </source>
</evidence>
<protein>
    <submittedName>
        <fullName evidence="1">Uncharacterized protein</fullName>
    </submittedName>
</protein>
<name>A0ABU1NDM6_9BURK</name>
<gene>
    <name evidence="1" type="ORF">J2739_002335</name>
</gene>
<evidence type="ECO:0000313" key="1">
    <source>
        <dbReference type="EMBL" id="MDR6536562.1"/>
    </source>
</evidence>
<reference evidence="1 2" key="1">
    <citation type="submission" date="2023-07" db="EMBL/GenBank/DDBJ databases">
        <title>Sorghum-associated microbial communities from plants grown in Nebraska, USA.</title>
        <authorList>
            <person name="Schachtman D."/>
        </authorList>
    </citation>
    <scope>NUCLEOTIDE SEQUENCE [LARGE SCALE GENOMIC DNA]</scope>
    <source>
        <strain evidence="1 2">DS1781</strain>
    </source>
</reference>
<proteinExistence type="predicted"/>